<accession>A0A834F9R8</accession>
<dbReference type="Proteomes" id="UP000646548">
    <property type="component" value="Unassembled WGS sequence"/>
</dbReference>
<dbReference type="EMBL" id="WKFB01000324">
    <property type="protein sequence ID" value="KAF6726561.1"/>
    <property type="molecule type" value="Genomic_DNA"/>
</dbReference>
<name>A0A834F9R8_ORYME</name>
<feature type="region of interest" description="Disordered" evidence="1">
    <location>
        <begin position="1"/>
        <end position="52"/>
    </location>
</feature>
<sequence>MELRRPLLPHCPVPLAPSGVHMQTSRDDAFCSPEDPPPGPLCSPEDPPPPGSSALLKTLLLLDLSALASMPPCSSAWHHSGPLPLPIAFPLRWSRSSSNVSPFFNHDHLISVLFNLE</sequence>
<protein>
    <submittedName>
        <fullName evidence="2">Uncharacterized protein</fullName>
    </submittedName>
</protein>
<proteinExistence type="predicted"/>
<evidence type="ECO:0000313" key="2">
    <source>
        <dbReference type="EMBL" id="KAF6726561.1"/>
    </source>
</evidence>
<feature type="compositionally biased region" description="Pro residues" evidence="1">
    <location>
        <begin position="34"/>
        <end position="51"/>
    </location>
</feature>
<reference evidence="2" key="1">
    <citation type="journal article" name="BMC Genomics">
        <title>Long-read sequencing and de novo genome assembly of marine medaka (Oryzias melastigma).</title>
        <authorList>
            <person name="Liang P."/>
            <person name="Saqib H.S.A."/>
            <person name="Ni X."/>
            <person name="Shen Y."/>
        </authorList>
    </citation>
    <scope>NUCLEOTIDE SEQUENCE</scope>
    <source>
        <strain evidence="2">Bigg-433</strain>
    </source>
</reference>
<evidence type="ECO:0000313" key="3">
    <source>
        <dbReference type="Proteomes" id="UP000646548"/>
    </source>
</evidence>
<comment type="caution">
    <text evidence="2">The sequence shown here is derived from an EMBL/GenBank/DDBJ whole genome shotgun (WGS) entry which is preliminary data.</text>
</comment>
<organism evidence="2 3">
    <name type="scientific">Oryzias melastigma</name>
    <name type="common">Marine medaka</name>
    <dbReference type="NCBI Taxonomy" id="30732"/>
    <lineage>
        <taxon>Eukaryota</taxon>
        <taxon>Metazoa</taxon>
        <taxon>Chordata</taxon>
        <taxon>Craniata</taxon>
        <taxon>Vertebrata</taxon>
        <taxon>Euteleostomi</taxon>
        <taxon>Actinopterygii</taxon>
        <taxon>Neopterygii</taxon>
        <taxon>Teleostei</taxon>
        <taxon>Neoteleostei</taxon>
        <taxon>Acanthomorphata</taxon>
        <taxon>Ovalentaria</taxon>
        <taxon>Atherinomorphae</taxon>
        <taxon>Beloniformes</taxon>
        <taxon>Adrianichthyidae</taxon>
        <taxon>Oryziinae</taxon>
        <taxon>Oryzias</taxon>
    </lineage>
</organism>
<gene>
    <name evidence="2" type="ORF">FQA47_006023</name>
</gene>
<dbReference type="AlphaFoldDB" id="A0A834F9R8"/>
<evidence type="ECO:0000256" key="1">
    <source>
        <dbReference type="SAM" id="MobiDB-lite"/>
    </source>
</evidence>